<dbReference type="EMBL" id="JACHXS010000006">
    <property type="protein sequence ID" value="MBB3222771.1"/>
    <property type="molecule type" value="Genomic_DNA"/>
</dbReference>
<gene>
    <name evidence="2" type="ORF">FCL38_10080</name>
    <name evidence="1" type="ORF">FHS02_003594</name>
</gene>
<organism evidence="1 4">
    <name type="scientific">Pseudoduganella umbonata</name>
    <dbReference type="NCBI Taxonomy" id="864828"/>
    <lineage>
        <taxon>Bacteria</taxon>
        <taxon>Pseudomonadati</taxon>
        <taxon>Pseudomonadota</taxon>
        <taxon>Betaproteobacteria</taxon>
        <taxon>Burkholderiales</taxon>
        <taxon>Oxalobacteraceae</taxon>
        <taxon>Telluria group</taxon>
        <taxon>Pseudoduganella</taxon>
    </lineage>
</organism>
<evidence type="ECO:0000313" key="2">
    <source>
        <dbReference type="EMBL" id="QCP10737.1"/>
    </source>
</evidence>
<keyword evidence="3" id="KW-1185">Reference proteome</keyword>
<evidence type="ECO:0000313" key="3">
    <source>
        <dbReference type="Proteomes" id="UP000298763"/>
    </source>
</evidence>
<evidence type="ECO:0000313" key="1">
    <source>
        <dbReference type="EMBL" id="MBB3222771.1"/>
    </source>
</evidence>
<protein>
    <submittedName>
        <fullName evidence="1">Uncharacterized protein</fullName>
    </submittedName>
</protein>
<dbReference type="RefSeq" id="WP_137313616.1">
    <property type="nucleotide sequence ID" value="NZ_CP040017.1"/>
</dbReference>
<accession>A0A4P8HM32</accession>
<reference evidence="1 4" key="2">
    <citation type="submission" date="2020-08" db="EMBL/GenBank/DDBJ databases">
        <title>Genomic Encyclopedia of Type Strains, Phase III (KMG-III): the genomes of soil and plant-associated and newly described type strains.</title>
        <authorList>
            <person name="Whitman W."/>
        </authorList>
    </citation>
    <scope>NUCLEOTIDE SEQUENCE [LARGE SCALE GENOMIC DNA]</scope>
    <source>
        <strain evidence="1 4">CECT 7753</strain>
    </source>
</reference>
<sequence length="84" mass="9751">MKHTAPLRSCGSEVPCTSTGIWQPWIDPEHPLQRIVNVTWRQAWLREGQPFPQPQRDWLLDLPNELLTWHLLDTGVDINADRDG</sequence>
<name>A0A4P8HM32_9BURK</name>
<evidence type="ECO:0000313" key="4">
    <source>
        <dbReference type="Proteomes" id="UP000584325"/>
    </source>
</evidence>
<reference evidence="2 3" key="1">
    <citation type="submission" date="2019-05" db="EMBL/GenBank/DDBJ databases">
        <title>Draft Genome Sequences of Six Type Strains of the Genus Massilia.</title>
        <authorList>
            <person name="Miess H."/>
            <person name="Frediansyhah A."/>
            <person name="Gross H."/>
        </authorList>
    </citation>
    <scope>NUCLEOTIDE SEQUENCE [LARGE SCALE GENOMIC DNA]</scope>
    <source>
        <strain evidence="2 3">DSMZ 26121</strain>
    </source>
</reference>
<dbReference type="Proteomes" id="UP000584325">
    <property type="component" value="Unassembled WGS sequence"/>
</dbReference>
<dbReference type="AlphaFoldDB" id="A0A4P8HM32"/>
<proteinExistence type="predicted"/>
<dbReference type="Proteomes" id="UP000298763">
    <property type="component" value="Chromosome"/>
</dbReference>
<dbReference type="EMBL" id="CP040017">
    <property type="protein sequence ID" value="QCP10737.1"/>
    <property type="molecule type" value="Genomic_DNA"/>
</dbReference>